<name>A0A1J5SDB4_9ZZZZ</name>
<protein>
    <submittedName>
        <fullName evidence="1">Uncharacterized protein</fullName>
    </submittedName>
</protein>
<comment type="caution">
    <text evidence="1">The sequence shown here is derived from an EMBL/GenBank/DDBJ whole genome shotgun (WGS) entry which is preliminary data.</text>
</comment>
<proteinExistence type="predicted"/>
<dbReference type="AlphaFoldDB" id="A0A1J5SDB4"/>
<dbReference type="EMBL" id="MLJW01000077">
    <property type="protein sequence ID" value="OIR02189.1"/>
    <property type="molecule type" value="Genomic_DNA"/>
</dbReference>
<gene>
    <name evidence="1" type="ORF">GALL_158090</name>
</gene>
<reference evidence="1" key="1">
    <citation type="submission" date="2016-10" db="EMBL/GenBank/DDBJ databases">
        <title>Sequence of Gallionella enrichment culture.</title>
        <authorList>
            <person name="Poehlein A."/>
            <person name="Muehling M."/>
            <person name="Daniel R."/>
        </authorList>
    </citation>
    <scope>NUCLEOTIDE SEQUENCE</scope>
</reference>
<evidence type="ECO:0000313" key="1">
    <source>
        <dbReference type="EMBL" id="OIR02189.1"/>
    </source>
</evidence>
<accession>A0A1J5SDB4</accession>
<sequence>MDDERTTQEVIQLLGDDCDRCHAELLASIEAGERHADGYVEADYEFHARQLSSQISKYTDLAAKADEKTGRLSAIAAVLAF</sequence>
<organism evidence="1">
    <name type="scientific">mine drainage metagenome</name>
    <dbReference type="NCBI Taxonomy" id="410659"/>
    <lineage>
        <taxon>unclassified sequences</taxon>
        <taxon>metagenomes</taxon>
        <taxon>ecological metagenomes</taxon>
    </lineage>
</organism>